<accession>A0ACB7PBN3</accession>
<dbReference type="EMBL" id="JAGIZQ010000004">
    <property type="protein sequence ID" value="KAH6632865.1"/>
    <property type="molecule type" value="Genomic_DNA"/>
</dbReference>
<dbReference type="Proteomes" id="UP000724584">
    <property type="component" value="Unassembled WGS sequence"/>
</dbReference>
<evidence type="ECO:0000313" key="1">
    <source>
        <dbReference type="EMBL" id="KAH6632865.1"/>
    </source>
</evidence>
<sequence length="165" mass="17617">MVSVPVARLVWAGGCFSSMSLRLWDSGKACCGCIRSTAVSTRYVKYIPYVYRYSNCSAWGISPLTMRPLNQVPHVVNVHIWLDSRRSFRARSSTRQRISSTGASLLAELPGNGRSAGGKGHLDSAGGFCGRPKASAASTPNRSPLIGLGFFIYPAAAFVAGEVTA</sequence>
<gene>
    <name evidence="1" type="ORF">F5144DRAFT_265110</name>
</gene>
<evidence type="ECO:0000313" key="2">
    <source>
        <dbReference type="Proteomes" id="UP000724584"/>
    </source>
</evidence>
<protein>
    <submittedName>
        <fullName evidence="1">Uncharacterized protein</fullName>
    </submittedName>
</protein>
<organism evidence="1 2">
    <name type="scientific">Chaetomium tenue</name>
    <dbReference type="NCBI Taxonomy" id="1854479"/>
    <lineage>
        <taxon>Eukaryota</taxon>
        <taxon>Fungi</taxon>
        <taxon>Dikarya</taxon>
        <taxon>Ascomycota</taxon>
        <taxon>Pezizomycotina</taxon>
        <taxon>Sordariomycetes</taxon>
        <taxon>Sordariomycetidae</taxon>
        <taxon>Sordariales</taxon>
        <taxon>Chaetomiaceae</taxon>
        <taxon>Chaetomium</taxon>
    </lineage>
</organism>
<name>A0ACB7PBN3_9PEZI</name>
<keyword evidence="2" id="KW-1185">Reference proteome</keyword>
<comment type="caution">
    <text evidence="1">The sequence shown here is derived from an EMBL/GenBank/DDBJ whole genome shotgun (WGS) entry which is preliminary data.</text>
</comment>
<reference evidence="1 2" key="1">
    <citation type="journal article" date="2021" name="Nat. Commun.">
        <title>Genetic determinants of endophytism in the Arabidopsis root mycobiome.</title>
        <authorList>
            <person name="Mesny F."/>
            <person name="Miyauchi S."/>
            <person name="Thiergart T."/>
            <person name="Pickel B."/>
            <person name="Atanasova L."/>
            <person name="Karlsson M."/>
            <person name="Huettel B."/>
            <person name="Barry K.W."/>
            <person name="Haridas S."/>
            <person name="Chen C."/>
            <person name="Bauer D."/>
            <person name="Andreopoulos W."/>
            <person name="Pangilinan J."/>
            <person name="LaButti K."/>
            <person name="Riley R."/>
            <person name="Lipzen A."/>
            <person name="Clum A."/>
            <person name="Drula E."/>
            <person name="Henrissat B."/>
            <person name="Kohler A."/>
            <person name="Grigoriev I.V."/>
            <person name="Martin F.M."/>
            <person name="Hacquard S."/>
        </authorList>
    </citation>
    <scope>NUCLEOTIDE SEQUENCE [LARGE SCALE GENOMIC DNA]</scope>
    <source>
        <strain evidence="1 2">MPI-SDFR-AT-0079</strain>
    </source>
</reference>
<proteinExistence type="predicted"/>